<dbReference type="PANTHER" id="PTHR48465">
    <property type="entry name" value="PROTEIN SSUH2 HOMOLOG"/>
    <property type="match status" value="1"/>
</dbReference>
<accession>A0A1I8F9N5</accession>
<proteinExistence type="predicted"/>
<evidence type="ECO:0000313" key="2">
    <source>
        <dbReference type="WBParaSite" id="maker-unitig_25978-snap-gene-0.2-mRNA-1"/>
    </source>
</evidence>
<dbReference type="Proteomes" id="UP000095280">
    <property type="component" value="Unplaced"/>
</dbReference>
<dbReference type="WBParaSite" id="maker-unitig_25978-snap-gene-0.2-mRNA-1">
    <property type="protein sequence ID" value="maker-unitig_25978-snap-gene-0.2-mRNA-1"/>
    <property type="gene ID" value="maker-unitig_25978-snap-gene-0.2"/>
</dbReference>
<dbReference type="AlphaFoldDB" id="A0A1I8F9N5"/>
<dbReference type="InterPro" id="IPR052789">
    <property type="entry name" value="SSUH2_homolog"/>
</dbReference>
<evidence type="ECO:0000313" key="1">
    <source>
        <dbReference type="Proteomes" id="UP000095280"/>
    </source>
</evidence>
<protein>
    <submittedName>
        <fullName evidence="2">Protein SSUH2 homolog</fullName>
    </submittedName>
</protein>
<sequence>SGPHHPVAARKTSAAAVAPAVRPLFKWQPRGCLSLAGAVGGRLEERRAVDKECVAIANRSGEQKTPAAMESPNFDNLDCGIVERRGRRKISFQRDDEAEDDDCDSGCGDFDNNLRLPDYRVSCAESLMSTTSANESCFGAALCSLSPATEDECRLALKAWARRHFLLCGGKIKEIKFRNISQRRAFQYSLDTYVETRNVHSAVEPLENLKNACRQFPQSLWDIECRPGGRPFESSEQRVAIPGTARVCVACHGSRRADCDTCFGGDFAGPGSRRLEFPSQAVYGRHACHECNETGEYGCPYCTGVGHLHCKACLGKGKLQRYMQLTVRSIFSKEVRQLSQAMLDYHAEQAKRTEARILRAPAQVLHAVPVTQVDYTWRGRNGTLWIYGNEQKCFCPIWRAPAAPCCK</sequence>
<dbReference type="PANTHER" id="PTHR48465:SF1">
    <property type="entry name" value="PROTEIN SSUH2 HOMOLOG"/>
    <property type="match status" value="1"/>
</dbReference>
<keyword evidence="1" id="KW-1185">Reference proteome</keyword>
<name>A0A1I8F9N5_9PLAT</name>
<reference evidence="2" key="1">
    <citation type="submission" date="2016-11" db="UniProtKB">
        <authorList>
            <consortium name="WormBaseParasite"/>
        </authorList>
    </citation>
    <scope>IDENTIFICATION</scope>
</reference>
<organism evidence="1 2">
    <name type="scientific">Macrostomum lignano</name>
    <dbReference type="NCBI Taxonomy" id="282301"/>
    <lineage>
        <taxon>Eukaryota</taxon>
        <taxon>Metazoa</taxon>
        <taxon>Spiralia</taxon>
        <taxon>Lophotrochozoa</taxon>
        <taxon>Platyhelminthes</taxon>
        <taxon>Rhabditophora</taxon>
        <taxon>Macrostomorpha</taxon>
        <taxon>Macrostomida</taxon>
        <taxon>Macrostomidae</taxon>
        <taxon>Macrostomum</taxon>
    </lineage>
</organism>